<protein>
    <submittedName>
        <fullName evidence="1">Uncharacterized protein</fullName>
    </submittedName>
</protein>
<proteinExistence type="predicted"/>
<evidence type="ECO:0000313" key="1">
    <source>
        <dbReference type="EMBL" id="KAI2386119.1"/>
    </source>
</evidence>
<accession>A0ACB8UXK5</accession>
<sequence>MLLSRTLLVWLLPTAVVTAAPSTGSQGYVPRTLDDSIKALGLENVVKQFLSPKQKRQNPTRACTAVCNALRFSMPSDVYFPGSSPYSDSKNSYWAQQQSSVSPACFLAAKNTHSVAVALILSQVARCPFALRSGGHSDVPGASNSIQGVSIDLRAFNKISLSADKKVATIGTGAKWAEVFQQLDPHQVTVAGGRSSGVGVGGLTLGGGVSYISGYSGLACDSVLKFKVMMADGQILEVDQHSHPYLYFALRGGGNNFGVVLQFEFETYPVGQVWGGFRVYPVETTKDAINRGLTSYNENPPDRDFSIINGVLAHNGSFLATLIMSNAKPQTPSALELNFKDLLKFKPLRDTTRITTIRNLTLEVGQSTPSGFRQQFTTATYRNSAELQNYMVDIFMEEVKTIQGSISQPEGFLPAVAFQPVPKTVSSQFQKRGGNALGLSSSDGPLIVVNICFQWASAADDKPVLSAIRRLLDRTGEWASTRGLLHHFEYMNYAAPYQKPITSYGAENVRKLRRAQTMYDPRKVFEELQPGGFKLSM</sequence>
<name>A0ACB8UXK5_9EURO</name>
<gene>
    <name evidence="1" type="ORF">LOY88_003721</name>
</gene>
<dbReference type="EMBL" id="JALBCA010000051">
    <property type="protein sequence ID" value="KAI2386119.1"/>
    <property type="molecule type" value="Genomic_DNA"/>
</dbReference>
<organism evidence="1">
    <name type="scientific">Ophidiomyces ophidiicola</name>
    <dbReference type="NCBI Taxonomy" id="1387563"/>
    <lineage>
        <taxon>Eukaryota</taxon>
        <taxon>Fungi</taxon>
        <taxon>Dikarya</taxon>
        <taxon>Ascomycota</taxon>
        <taxon>Pezizomycotina</taxon>
        <taxon>Eurotiomycetes</taxon>
        <taxon>Eurotiomycetidae</taxon>
        <taxon>Onygenales</taxon>
        <taxon>Onygenaceae</taxon>
        <taxon>Ophidiomyces</taxon>
    </lineage>
</organism>
<reference evidence="1" key="1">
    <citation type="journal article" date="2022" name="bioRxiv">
        <title>Population genetic analysis of Ophidiomyces ophidiicola, the causative agent of snake fungal disease, indicates recent introductions to the USA.</title>
        <authorList>
            <person name="Ladner J.T."/>
            <person name="Palmer J.M."/>
            <person name="Ettinger C.L."/>
            <person name="Stajich J.E."/>
            <person name="Farrell T.M."/>
            <person name="Glorioso B.M."/>
            <person name="Lawson B."/>
            <person name="Price S.J."/>
            <person name="Stengle A.G."/>
            <person name="Grear D.A."/>
            <person name="Lorch J.M."/>
        </authorList>
    </citation>
    <scope>NUCLEOTIDE SEQUENCE</scope>
    <source>
        <strain evidence="1">NWHC 24266-5</strain>
    </source>
</reference>
<comment type="caution">
    <text evidence="1">The sequence shown here is derived from an EMBL/GenBank/DDBJ whole genome shotgun (WGS) entry which is preliminary data.</text>
</comment>